<dbReference type="AlphaFoldDB" id="A0AAV1HRS0"/>
<proteinExistence type="predicted"/>
<keyword evidence="2" id="KW-1185">Reference proteome</keyword>
<accession>A0AAV1HRS0</accession>
<reference evidence="1 2" key="1">
    <citation type="submission" date="2023-10" db="EMBL/GenBank/DDBJ databases">
        <authorList>
            <person name="Maclean D."/>
            <person name="Macfadyen A."/>
        </authorList>
    </citation>
    <scope>NUCLEOTIDE SEQUENCE [LARGE SCALE GENOMIC DNA]</scope>
</reference>
<dbReference type="Proteomes" id="UP001314263">
    <property type="component" value="Unassembled WGS sequence"/>
</dbReference>
<name>A0AAV1HRS0_9CHLO</name>
<comment type="caution">
    <text evidence="1">The sequence shown here is derived from an EMBL/GenBank/DDBJ whole genome shotgun (WGS) entry which is preliminary data.</text>
</comment>
<evidence type="ECO:0000313" key="2">
    <source>
        <dbReference type="Proteomes" id="UP001314263"/>
    </source>
</evidence>
<evidence type="ECO:0008006" key="3">
    <source>
        <dbReference type="Google" id="ProtNLM"/>
    </source>
</evidence>
<organism evidence="1 2">
    <name type="scientific">Coccomyxa viridis</name>
    <dbReference type="NCBI Taxonomy" id="1274662"/>
    <lineage>
        <taxon>Eukaryota</taxon>
        <taxon>Viridiplantae</taxon>
        <taxon>Chlorophyta</taxon>
        <taxon>core chlorophytes</taxon>
        <taxon>Trebouxiophyceae</taxon>
        <taxon>Trebouxiophyceae incertae sedis</taxon>
        <taxon>Coccomyxaceae</taxon>
        <taxon>Coccomyxa</taxon>
    </lineage>
</organism>
<evidence type="ECO:0000313" key="1">
    <source>
        <dbReference type="EMBL" id="CAK0732183.1"/>
    </source>
</evidence>
<gene>
    <name evidence="1" type="ORF">CVIRNUC_000096</name>
</gene>
<sequence>MKVGRWTLNWLPCSCTLSALCISERERRTAGALQALVSRRSGLKNSLIRQPDYKMWQLTAGV</sequence>
<protein>
    <recommendedName>
        <fullName evidence="3">Secreted protein</fullName>
    </recommendedName>
</protein>
<dbReference type="EMBL" id="CAUYUE010000001">
    <property type="protein sequence ID" value="CAK0732183.1"/>
    <property type="molecule type" value="Genomic_DNA"/>
</dbReference>